<name>A0A0E9T048_ANGAN</name>
<dbReference type="AlphaFoldDB" id="A0A0E9T048"/>
<accession>A0A0E9T048</accession>
<organism evidence="1">
    <name type="scientific">Anguilla anguilla</name>
    <name type="common">European freshwater eel</name>
    <name type="synonym">Muraena anguilla</name>
    <dbReference type="NCBI Taxonomy" id="7936"/>
    <lineage>
        <taxon>Eukaryota</taxon>
        <taxon>Metazoa</taxon>
        <taxon>Chordata</taxon>
        <taxon>Craniata</taxon>
        <taxon>Vertebrata</taxon>
        <taxon>Euteleostomi</taxon>
        <taxon>Actinopterygii</taxon>
        <taxon>Neopterygii</taxon>
        <taxon>Teleostei</taxon>
        <taxon>Anguilliformes</taxon>
        <taxon>Anguillidae</taxon>
        <taxon>Anguilla</taxon>
    </lineage>
</organism>
<reference evidence="1" key="2">
    <citation type="journal article" date="2015" name="Fish Shellfish Immunol.">
        <title>Early steps in the European eel (Anguilla anguilla)-Vibrio vulnificus interaction in the gills: Role of the RtxA13 toxin.</title>
        <authorList>
            <person name="Callol A."/>
            <person name="Pajuelo D."/>
            <person name="Ebbesson L."/>
            <person name="Teles M."/>
            <person name="MacKenzie S."/>
            <person name="Amaro C."/>
        </authorList>
    </citation>
    <scope>NUCLEOTIDE SEQUENCE</scope>
</reference>
<reference evidence="1" key="1">
    <citation type="submission" date="2014-11" db="EMBL/GenBank/DDBJ databases">
        <authorList>
            <person name="Amaro Gonzalez C."/>
        </authorList>
    </citation>
    <scope>NUCLEOTIDE SEQUENCE</scope>
</reference>
<sequence length="45" mass="5273">MFSFRNVVSEGIFLIPFRPNSSMVSVQTEQTEIWPCVRFWPPSQP</sequence>
<dbReference type="EMBL" id="GBXM01061641">
    <property type="protein sequence ID" value="JAH46936.1"/>
    <property type="molecule type" value="Transcribed_RNA"/>
</dbReference>
<protein>
    <submittedName>
        <fullName evidence="1">Uncharacterized protein</fullName>
    </submittedName>
</protein>
<proteinExistence type="predicted"/>
<evidence type="ECO:0000313" key="1">
    <source>
        <dbReference type="EMBL" id="JAH46936.1"/>
    </source>
</evidence>